<protein>
    <submittedName>
        <fullName evidence="6">Helix-turn-helix domain-containing protein</fullName>
    </submittedName>
</protein>
<keyword evidence="2" id="KW-0238">DNA-binding</keyword>
<dbReference type="RefSeq" id="WP_190924284.1">
    <property type="nucleotide sequence ID" value="NZ_JACXJA010000003.1"/>
</dbReference>
<comment type="caution">
    <text evidence="6">The sequence shown here is derived from an EMBL/GenBank/DDBJ whole genome shotgun (WGS) entry which is preliminary data.</text>
</comment>
<dbReference type="PROSITE" id="PS50983">
    <property type="entry name" value="FE_B12_PBP"/>
    <property type="match status" value="1"/>
</dbReference>
<proteinExistence type="predicted"/>
<evidence type="ECO:0000313" key="7">
    <source>
        <dbReference type="Proteomes" id="UP000639396"/>
    </source>
</evidence>
<dbReference type="SUPFAM" id="SSF53807">
    <property type="entry name" value="Helical backbone' metal receptor"/>
    <property type="match status" value="1"/>
</dbReference>
<gene>
    <name evidence="6" type="ORF">IDH45_02320</name>
</gene>
<sequence>MKQVTEPASLVRTLFYVLKDIQYNVRASKWQEHGKNGGHYTIWVITGGSGTIAIGGNRLPLGRGTCCLAAPDTAAELTAGEDGLICYRVSFESWSVCGAGPGSASGRNEPPGGGFPFQGEARCHPFSTCLDYLESIHRHRDSEDDLEQLDNHVRFQEWMRFLLAQNRSSSYEGNMRKAVEQSIEVIKEQYQDVWTVNALADRANVARWQYSRLFKELTGQIPLDYLNGVRIDRAKKLLLTTDDRLYDIAQNVGFNNEYYFNRRFKQTLGISPGQFRRHYRENARVFAPFLEDFLVALGITPVVECSHRGWGRQEYLGLHDVPVLDLAEEDEDDLSRHHPDFIMLDSGFDKWIPNDRLGRLAPTFHMPHPGEDWRSTLHNAARLLGRTDRVEEVIRHYEQKARDARSVLGRSTRGQTVAFLRISALGISLYAGPDYGYTGPILYKDLGLAPHSLVIEMEQETRKMTLPPEWLERLDADHLFITFDRRHSSVPGEEREMLETASWHALPAVKQQCVYEVDFMTWMNYGVISNSKKIDDVLKVLA</sequence>
<dbReference type="InterPro" id="IPR009057">
    <property type="entry name" value="Homeodomain-like_sf"/>
</dbReference>
<name>A0A927C3U5_9BACL</name>
<dbReference type="Proteomes" id="UP000639396">
    <property type="component" value="Unassembled WGS sequence"/>
</dbReference>
<evidence type="ECO:0000256" key="3">
    <source>
        <dbReference type="ARBA" id="ARBA00023163"/>
    </source>
</evidence>
<dbReference type="Pfam" id="PF12833">
    <property type="entry name" value="HTH_18"/>
    <property type="match status" value="1"/>
</dbReference>
<evidence type="ECO:0000259" key="4">
    <source>
        <dbReference type="PROSITE" id="PS01124"/>
    </source>
</evidence>
<dbReference type="InterPro" id="IPR018060">
    <property type="entry name" value="HTH_AraC"/>
</dbReference>
<dbReference type="SUPFAM" id="SSF46689">
    <property type="entry name" value="Homeodomain-like"/>
    <property type="match status" value="1"/>
</dbReference>
<keyword evidence="7" id="KW-1185">Reference proteome</keyword>
<evidence type="ECO:0000313" key="6">
    <source>
        <dbReference type="EMBL" id="MBD2860819.1"/>
    </source>
</evidence>
<dbReference type="AlphaFoldDB" id="A0A927C3U5"/>
<dbReference type="PANTHER" id="PTHR46796">
    <property type="entry name" value="HTH-TYPE TRANSCRIPTIONAL ACTIVATOR RHAS-RELATED"/>
    <property type="match status" value="1"/>
</dbReference>
<dbReference type="PRINTS" id="PR00032">
    <property type="entry name" value="HTHARAC"/>
</dbReference>
<dbReference type="PROSITE" id="PS01124">
    <property type="entry name" value="HTH_ARAC_FAMILY_2"/>
    <property type="match status" value="1"/>
</dbReference>
<dbReference type="InterPro" id="IPR020449">
    <property type="entry name" value="Tscrpt_reg_AraC-type_HTH"/>
</dbReference>
<dbReference type="PANTHER" id="PTHR46796:SF13">
    <property type="entry name" value="HTH-TYPE TRANSCRIPTIONAL ACTIVATOR RHAS"/>
    <property type="match status" value="1"/>
</dbReference>
<feature type="domain" description="HTH araC/xylS-type" evidence="4">
    <location>
        <begin position="180"/>
        <end position="278"/>
    </location>
</feature>
<evidence type="ECO:0000256" key="2">
    <source>
        <dbReference type="ARBA" id="ARBA00023125"/>
    </source>
</evidence>
<dbReference type="GO" id="GO:0003700">
    <property type="term" value="F:DNA-binding transcription factor activity"/>
    <property type="evidence" value="ECO:0007669"/>
    <property type="project" value="InterPro"/>
</dbReference>
<dbReference type="InterPro" id="IPR002491">
    <property type="entry name" value="ABC_transptr_periplasmic_BD"/>
</dbReference>
<dbReference type="PROSITE" id="PS00041">
    <property type="entry name" value="HTH_ARAC_FAMILY_1"/>
    <property type="match status" value="1"/>
</dbReference>
<evidence type="ECO:0000256" key="1">
    <source>
        <dbReference type="ARBA" id="ARBA00023015"/>
    </source>
</evidence>
<accession>A0A927C3U5</accession>
<dbReference type="EMBL" id="JACXJA010000003">
    <property type="protein sequence ID" value="MBD2860819.1"/>
    <property type="molecule type" value="Genomic_DNA"/>
</dbReference>
<dbReference type="InterPro" id="IPR050204">
    <property type="entry name" value="AraC_XylS_family_regulators"/>
</dbReference>
<dbReference type="SMART" id="SM00342">
    <property type="entry name" value="HTH_ARAC"/>
    <property type="match status" value="1"/>
</dbReference>
<dbReference type="Pfam" id="PF01497">
    <property type="entry name" value="Peripla_BP_2"/>
    <property type="match status" value="1"/>
</dbReference>
<keyword evidence="3" id="KW-0804">Transcription</keyword>
<organism evidence="6 7">
    <name type="scientific">Paenibacillus oceani</name>
    <dbReference type="NCBI Taxonomy" id="2772510"/>
    <lineage>
        <taxon>Bacteria</taxon>
        <taxon>Bacillati</taxon>
        <taxon>Bacillota</taxon>
        <taxon>Bacilli</taxon>
        <taxon>Bacillales</taxon>
        <taxon>Paenibacillaceae</taxon>
        <taxon>Paenibacillus</taxon>
    </lineage>
</organism>
<dbReference type="Gene3D" id="1.10.10.60">
    <property type="entry name" value="Homeodomain-like"/>
    <property type="match status" value="2"/>
</dbReference>
<feature type="domain" description="Fe/B12 periplasmic-binding" evidence="5">
    <location>
        <begin position="282"/>
        <end position="542"/>
    </location>
</feature>
<dbReference type="GO" id="GO:0043565">
    <property type="term" value="F:sequence-specific DNA binding"/>
    <property type="evidence" value="ECO:0007669"/>
    <property type="project" value="InterPro"/>
</dbReference>
<keyword evidence="1" id="KW-0805">Transcription regulation</keyword>
<reference evidence="6" key="1">
    <citation type="submission" date="2020-09" db="EMBL/GenBank/DDBJ databases">
        <title>A novel bacterium of genus Paenibacillus, isolated from South China Sea.</title>
        <authorList>
            <person name="Huang H."/>
            <person name="Mo K."/>
            <person name="Hu Y."/>
        </authorList>
    </citation>
    <scope>NUCLEOTIDE SEQUENCE</scope>
    <source>
        <strain evidence="6">IB182363</strain>
    </source>
</reference>
<dbReference type="InterPro" id="IPR018062">
    <property type="entry name" value="HTH_AraC-typ_CS"/>
</dbReference>
<dbReference type="Gene3D" id="3.40.50.1980">
    <property type="entry name" value="Nitrogenase molybdenum iron protein domain"/>
    <property type="match status" value="2"/>
</dbReference>
<evidence type="ECO:0000259" key="5">
    <source>
        <dbReference type="PROSITE" id="PS50983"/>
    </source>
</evidence>